<name>A0A1U7NEV7_9FIRM</name>
<dbReference type="InterPro" id="IPR027417">
    <property type="entry name" value="P-loop_NTPase"/>
</dbReference>
<dbReference type="Gene3D" id="3.40.50.300">
    <property type="entry name" value="P-loop containing nucleotide triphosphate hydrolases"/>
    <property type="match status" value="1"/>
</dbReference>
<gene>
    <name evidence="3" type="ORF">BO222_08455</name>
</gene>
<proteinExistence type="predicted"/>
<dbReference type="InterPro" id="IPR002611">
    <property type="entry name" value="IstB_ATP-bd"/>
</dbReference>
<dbReference type="GeneID" id="82203197"/>
<dbReference type="AlphaFoldDB" id="A0A1U7NEV7"/>
<organism evidence="3 4">
    <name type="scientific">Ileibacterium valens</name>
    <dbReference type="NCBI Taxonomy" id="1862668"/>
    <lineage>
        <taxon>Bacteria</taxon>
        <taxon>Bacillati</taxon>
        <taxon>Bacillota</taxon>
        <taxon>Erysipelotrichia</taxon>
        <taxon>Erysipelotrichales</taxon>
        <taxon>Erysipelotrichaceae</taxon>
        <taxon>Ileibacterium</taxon>
    </lineage>
</organism>
<evidence type="ECO:0000256" key="1">
    <source>
        <dbReference type="SAM" id="MobiDB-lite"/>
    </source>
</evidence>
<accession>A0A1U7NEV7</accession>
<dbReference type="RefSeq" id="WP_075820164.1">
    <property type="nucleotide sequence ID" value="NZ_CAPIAK010000214.1"/>
</dbReference>
<evidence type="ECO:0000313" key="3">
    <source>
        <dbReference type="EMBL" id="OLU38422.1"/>
    </source>
</evidence>
<dbReference type="OrthoDB" id="9776217at2"/>
<protein>
    <recommendedName>
        <fullName evidence="2">IstB-like ATP-binding domain-containing protein</fullName>
    </recommendedName>
</protein>
<dbReference type="Proteomes" id="UP000186341">
    <property type="component" value="Unassembled WGS sequence"/>
</dbReference>
<feature type="domain" description="IstB-like ATP-binding" evidence="2">
    <location>
        <begin position="41"/>
        <end position="90"/>
    </location>
</feature>
<feature type="compositionally biased region" description="Basic and acidic residues" evidence="1">
    <location>
        <begin position="91"/>
        <end position="108"/>
    </location>
</feature>
<feature type="region of interest" description="Disordered" evidence="1">
    <location>
        <begin position="87"/>
        <end position="108"/>
    </location>
</feature>
<dbReference type="EMBL" id="MPJW01000166">
    <property type="protein sequence ID" value="OLU38422.1"/>
    <property type="molecule type" value="Genomic_DNA"/>
</dbReference>
<dbReference type="Pfam" id="PF01695">
    <property type="entry name" value="IstB_IS21"/>
    <property type="match status" value="1"/>
</dbReference>
<keyword evidence="4" id="KW-1185">Reference proteome</keyword>
<dbReference type="GO" id="GO:0005524">
    <property type="term" value="F:ATP binding"/>
    <property type="evidence" value="ECO:0007669"/>
    <property type="project" value="InterPro"/>
</dbReference>
<reference evidence="3 4" key="1">
    <citation type="submission" date="2016-11" db="EMBL/GenBank/DDBJ databases">
        <title>Description of two novel members of the family Erysipelotrichaceae: Ileibacterium lipovorans gen. nov., sp. nov. and Dubosiella newyorkensis, gen. nov., sp. nov.</title>
        <authorList>
            <person name="Cox L.M."/>
            <person name="Sohn J."/>
            <person name="Tyrrell K.L."/>
            <person name="Citron D.M."/>
            <person name="Lawson P.A."/>
            <person name="Patel N.B."/>
            <person name="Iizumi T."/>
            <person name="Perez-Perez G.I."/>
            <person name="Goldstein E.J."/>
            <person name="Blaser M.J."/>
        </authorList>
    </citation>
    <scope>NUCLEOTIDE SEQUENCE [LARGE SCALE GENOMIC DNA]</scope>
    <source>
        <strain evidence="3 4">NYU-BL-A3</strain>
    </source>
</reference>
<sequence>MISDTFQNLRQHFSGLNDHKPFDFLVKIKGLIQYNVGLALSLLFISQFPVCDWYELFKDNTFADACLDRLTGGAHRLEFLGESYRKKKNEKQKNEPAKAGETNRSELR</sequence>
<evidence type="ECO:0000259" key="2">
    <source>
        <dbReference type="Pfam" id="PF01695"/>
    </source>
</evidence>
<evidence type="ECO:0000313" key="4">
    <source>
        <dbReference type="Proteomes" id="UP000186341"/>
    </source>
</evidence>
<comment type="caution">
    <text evidence="3">The sequence shown here is derived from an EMBL/GenBank/DDBJ whole genome shotgun (WGS) entry which is preliminary data.</text>
</comment>